<dbReference type="PROSITE" id="PS51257">
    <property type="entry name" value="PROKAR_LIPOPROTEIN"/>
    <property type="match status" value="1"/>
</dbReference>
<dbReference type="NCBIfam" id="NF041112">
    <property type="entry name" value="chap_CsgH_alph"/>
    <property type="match status" value="1"/>
</dbReference>
<evidence type="ECO:0000313" key="3">
    <source>
        <dbReference type="Proteomes" id="UP000245911"/>
    </source>
</evidence>
<organism evidence="2 3">
    <name type="scientific">Pararhodobacter oceanensis</name>
    <dbReference type="NCBI Taxonomy" id="2172121"/>
    <lineage>
        <taxon>Bacteria</taxon>
        <taxon>Pseudomonadati</taxon>
        <taxon>Pseudomonadota</taxon>
        <taxon>Alphaproteobacteria</taxon>
        <taxon>Rhodobacterales</taxon>
        <taxon>Paracoccaceae</taxon>
        <taxon>Pararhodobacter</taxon>
    </lineage>
</organism>
<dbReference type="InterPro" id="IPR047726">
    <property type="entry name" value="CsgH_dom"/>
</dbReference>
<feature type="domain" description="CsgH-like" evidence="1">
    <location>
        <begin position="46"/>
        <end position="132"/>
    </location>
</feature>
<dbReference type="RefSeq" id="WP_116558319.1">
    <property type="nucleotide sequence ID" value="NZ_QDKM01000003.1"/>
</dbReference>
<dbReference type="InterPro" id="IPR048632">
    <property type="entry name" value="CsgH-like"/>
</dbReference>
<keyword evidence="3" id="KW-1185">Reference proteome</keyword>
<dbReference type="Gene3D" id="2.60.40.2420">
    <property type="match status" value="1"/>
</dbReference>
<proteinExistence type="predicted"/>
<dbReference type="OrthoDB" id="883947at2"/>
<evidence type="ECO:0000313" key="2">
    <source>
        <dbReference type="EMBL" id="PVH29321.1"/>
    </source>
</evidence>
<comment type="caution">
    <text evidence="2">The sequence shown here is derived from an EMBL/GenBank/DDBJ whole genome shotgun (WGS) entry which is preliminary data.</text>
</comment>
<reference evidence="2 3" key="1">
    <citation type="submission" date="2018-04" db="EMBL/GenBank/DDBJ databases">
        <title>Pararhodobacter oceanense sp. nov., isolated from marine intertidal sediment.</title>
        <authorList>
            <person name="Wang X.-L."/>
            <person name="Du Z.-J."/>
        </authorList>
    </citation>
    <scope>NUCLEOTIDE SEQUENCE [LARGE SCALE GENOMIC DNA]</scope>
    <source>
        <strain evidence="2 3">AM505</strain>
    </source>
</reference>
<dbReference type="InterPro" id="IPR053722">
    <property type="entry name" value="Curli_assembly_CsgC/AgfC"/>
</dbReference>
<dbReference type="EMBL" id="QDKM01000003">
    <property type="protein sequence ID" value="PVH29321.1"/>
    <property type="molecule type" value="Genomic_DNA"/>
</dbReference>
<sequence length="137" mass="14093">MRANLPRRTPALIIGLSLAGVAAVACGIPASIAGTNSNTSAQQPTRCEISLERVQGGTMIEGRVTSDTTINGSYTMAITSRSSGGSTTIRQSGDFQATPGTPAILSETRMMGAPGNHDVDLDVRVSGRALSCDQAEL</sequence>
<gene>
    <name evidence="2" type="ORF">DDE20_09955</name>
</gene>
<dbReference type="Pfam" id="PF21112">
    <property type="entry name" value="CsgH"/>
    <property type="match status" value="1"/>
</dbReference>
<accession>A0A2T8HV72</accession>
<protein>
    <recommendedName>
        <fullName evidence="1">CsgH-like domain-containing protein</fullName>
    </recommendedName>
</protein>
<dbReference type="Proteomes" id="UP000245911">
    <property type="component" value="Unassembled WGS sequence"/>
</dbReference>
<evidence type="ECO:0000259" key="1">
    <source>
        <dbReference type="Pfam" id="PF21112"/>
    </source>
</evidence>
<name>A0A2T8HV72_9RHOB</name>
<dbReference type="AlphaFoldDB" id="A0A2T8HV72"/>